<feature type="domain" description="Saposin B-type" evidence="7">
    <location>
        <begin position="25"/>
        <end position="65"/>
    </location>
</feature>
<keyword evidence="3" id="KW-0732">Signal</keyword>
<organism evidence="9 10">
    <name type="scientific">Artemia franciscana</name>
    <name type="common">Brine shrimp</name>
    <name type="synonym">Artemia sanfranciscana</name>
    <dbReference type="NCBI Taxonomy" id="6661"/>
    <lineage>
        <taxon>Eukaryota</taxon>
        <taxon>Metazoa</taxon>
        <taxon>Ecdysozoa</taxon>
        <taxon>Arthropoda</taxon>
        <taxon>Crustacea</taxon>
        <taxon>Branchiopoda</taxon>
        <taxon>Anostraca</taxon>
        <taxon>Artemiidae</taxon>
        <taxon>Artemia</taxon>
    </lineage>
</organism>
<dbReference type="PROSITE" id="PS50015">
    <property type="entry name" value="SAP_B"/>
    <property type="match status" value="1"/>
</dbReference>
<dbReference type="SUPFAM" id="SSF47862">
    <property type="entry name" value="Saposin"/>
    <property type="match status" value="2"/>
</dbReference>
<dbReference type="Pfam" id="PF03489">
    <property type="entry name" value="SapB_2"/>
    <property type="match status" value="2"/>
</dbReference>
<evidence type="ECO:0000313" key="9">
    <source>
        <dbReference type="EMBL" id="KAK2718165.1"/>
    </source>
</evidence>
<evidence type="ECO:0000256" key="5">
    <source>
        <dbReference type="ARBA" id="ARBA00023157"/>
    </source>
</evidence>
<evidence type="ECO:0000259" key="7">
    <source>
        <dbReference type="PROSITE" id="PS50015"/>
    </source>
</evidence>
<dbReference type="InterPro" id="IPR008139">
    <property type="entry name" value="SaposinB_dom"/>
</dbReference>
<dbReference type="Gene3D" id="1.10.225.10">
    <property type="entry name" value="Saposin-like"/>
    <property type="match status" value="1"/>
</dbReference>
<dbReference type="GO" id="GO:0016020">
    <property type="term" value="C:membrane"/>
    <property type="evidence" value="ECO:0007669"/>
    <property type="project" value="GOC"/>
</dbReference>
<protein>
    <submittedName>
        <fullName evidence="9">Uncharacterized protein</fullName>
    </submittedName>
</protein>
<dbReference type="GO" id="GO:0005764">
    <property type="term" value="C:lysosome"/>
    <property type="evidence" value="ECO:0007669"/>
    <property type="project" value="InterPro"/>
</dbReference>
<comment type="caution">
    <text evidence="9">The sequence shown here is derived from an EMBL/GenBank/DDBJ whole genome shotgun (WGS) entry which is preliminary data.</text>
</comment>
<dbReference type="InterPro" id="IPR003119">
    <property type="entry name" value="SAP_A"/>
</dbReference>
<dbReference type="GO" id="GO:0005576">
    <property type="term" value="C:extracellular region"/>
    <property type="evidence" value="ECO:0007669"/>
    <property type="project" value="UniProtKB-SubCell"/>
</dbReference>
<reference evidence="9" key="1">
    <citation type="submission" date="2023-07" db="EMBL/GenBank/DDBJ databases">
        <title>Chromosome-level genome assembly of Artemia franciscana.</title>
        <authorList>
            <person name="Jo E."/>
        </authorList>
    </citation>
    <scope>NUCLEOTIDE SEQUENCE</scope>
    <source>
        <tissue evidence="9">Whole body</tissue>
    </source>
</reference>
<keyword evidence="10" id="KW-1185">Reference proteome</keyword>
<dbReference type="Pfam" id="PF02199">
    <property type="entry name" value="SapA"/>
    <property type="match status" value="1"/>
</dbReference>
<gene>
    <name evidence="9" type="ORF">QYM36_005469</name>
</gene>
<accession>A0AA88HU96</accession>
<keyword evidence="2" id="KW-0964">Secreted</keyword>
<comment type="subcellular location">
    <subcellularLocation>
        <location evidence="1">Secreted</location>
    </subcellularLocation>
</comment>
<evidence type="ECO:0000259" key="8">
    <source>
        <dbReference type="PROSITE" id="PS51110"/>
    </source>
</evidence>
<name>A0AA88HU96_ARTSF</name>
<evidence type="ECO:0000256" key="3">
    <source>
        <dbReference type="ARBA" id="ARBA00022729"/>
    </source>
</evidence>
<keyword evidence="5" id="KW-1015">Disulfide bond</keyword>
<dbReference type="GO" id="GO:0006665">
    <property type="term" value="P:sphingolipid metabolic process"/>
    <property type="evidence" value="ECO:0007669"/>
    <property type="project" value="InterPro"/>
</dbReference>
<keyword evidence="6" id="KW-0325">Glycoprotein</keyword>
<keyword evidence="4" id="KW-0677">Repeat</keyword>
<evidence type="ECO:0000256" key="1">
    <source>
        <dbReference type="ARBA" id="ARBA00004613"/>
    </source>
</evidence>
<sequence length="169" mass="18721">MSFFDLYGEQVIDLHIKQMAPQEVCTALHCQAVIDTYGPYIASLIRQLASAHEVCEAIDLCQKPGLVHMYGGEQYKLGAPYWCISEQHAKACGCQAVIDTHGPYIASLIGRLASAHEVCEAIDLCQKPGLVHMYGGEQCRLGAPYWCISEQHAKPCGELDYCKKSVWKN</sequence>
<dbReference type="AlphaFoldDB" id="A0AA88HU96"/>
<evidence type="ECO:0000256" key="4">
    <source>
        <dbReference type="ARBA" id="ARBA00022737"/>
    </source>
</evidence>
<evidence type="ECO:0000313" key="10">
    <source>
        <dbReference type="Proteomes" id="UP001187531"/>
    </source>
</evidence>
<dbReference type="InterPro" id="IPR011001">
    <property type="entry name" value="Saposin-like"/>
</dbReference>
<dbReference type="InterPro" id="IPR008373">
    <property type="entry name" value="Saposin"/>
</dbReference>
<proteinExistence type="predicted"/>
<dbReference type="InterPro" id="IPR051428">
    <property type="entry name" value="Sphingo_Act-Surfact_Prot"/>
</dbReference>
<dbReference type="InterPro" id="IPR008138">
    <property type="entry name" value="SapB_2"/>
</dbReference>
<dbReference type="Proteomes" id="UP001187531">
    <property type="component" value="Unassembled WGS sequence"/>
</dbReference>
<feature type="domain" description="Saposin A-type" evidence="8">
    <location>
        <begin position="132"/>
        <end position="169"/>
    </location>
</feature>
<dbReference type="PANTHER" id="PTHR11480">
    <property type="entry name" value="SAPOSIN-RELATED"/>
    <property type="match status" value="1"/>
</dbReference>
<dbReference type="PRINTS" id="PR01797">
    <property type="entry name" value="SAPOSIN"/>
</dbReference>
<evidence type="ECO:0000256" key="6">
    <source>
        <dbReference type="ARBA" id="ARBA00023180"/>
    </source>
</evidence>
<dbReference type="EMBL" id="JAVRJZ010000009">
    <property type="protein sequence ID" value="KAK2718165.1"/>
    <property type="molecule type" value="Genomic_DNA"/>
</dbReference>
<evidence type="ECO:0000256" key="2">
    <source>
        <dbReference type="ARBA" id="ARBA00022525"/>
    </source>
</evidence>
<dbReference type="PROSITE" id="PS51110">
    <property type="entry name" value="SAP_A"/>
    <property type="match status" value="1"/>
</dbReference>